<gene>
    <name evidence="3" type="ORF">H9751_01645</name>
</gene>
<feature type="region of interest" description="Disordered" evidence="1">
    <location>
        <begin position="25"/>
        <end position="45"/>
    </location>
</feature>
<feature type="transmembrane region" description="Helical" evidence="2">
    <location>
        <begin position="192"/>
        <end position="213"/>
    </location>
</feature>
<reference evidence="3" key="1">
    <citation type="journal article" date="2021" name="PeerJ">
        <title>Extensive microbial diversity within the chicken gut microbiome revealed by metagenomics and culture.</title>
        <authorList>
            <person name="Gilroy R."/>
            <person name="Ravi A."/>
            <person name="Getino M."/>
            <person name="Pursley I."/>
            <person name="Horton D.L."/>
            <person name="Alikhan N.F."/>
            <person name="Baker D."/>
            <person name="Gharbi K."/>
            <person name="Hall N."/>
            <person name="Watson M."/>
            <person name="Adriaenssens E.M."/>
            <person name="Foster-Nyarko E."/>
            <person name="Jarju S."/>
            <person name="Secka A."/>
            <person name="Antonio M."/>
            <person name="Oren A."/>
            <person name="Chaudhuri R.R."/>
            <person name="La Ragione R."/>
            <person name="Hildebrand F."/>
            <person name="Pallen M.J."/>
        </authorList>
    </citation>
    <scope>NUCLEOTIDE SEQUENCE</scope>
    <source>
        <strain evidence="3">ChiHjej13B12-4958</strain>
    </source>
</reference>
<proteinExistence type="predicted"/>
<protein>
    <submittedName>
        <fullName evidence="3">Uncharacterized protein</fullName>
    </submittedName>
</protein>
<evidence type="ECO:0000256" key="2">
    <source>
        <dbReference type="SAM" id="Phobius"/>
    </source>
</evidence>
<feature type="transmembrane region" description="Helical" evidence="2">
    <location>
        <begin position="165"/>
        <end position="185"/>
    </location>
</feature>
<keyword evidence="2" id="KW-0472">Membrane</keyword>
<evidence type="ECO:0000313" key="3">
    <source>
        <dbReference type="EMBL" id="HJC84257.1"/>
    </source>
</evidence>
<feature type="transmembrane region" description="Helical" evidence="2">
    <location>
        <begin position="111"/>
        <end position="134"/>
    </location>
</feature>
<keyword evidence="2" id="KW-0812">Transmembrane</keyword>
<name>A0A9D2QEX0_9CORY</name>
<feature type="compositionally biased region" description="Polar residues" evidence="1">
    <location>
        <begin position="32"/>
        <end position="45"/>
    </location>
</feature>
<evidence type="ECO:0000313" key="4">
    <source>
        <dbReference type="Proteomes" id="UP000823858"/>
    </source>
</evidence>
<organism evidence="3 4">
    <name type="scientific">Candidatus Corynebacterium faecigallinarum</name>
    <dbReference type="NCBI Taxonomy" id="2838528"/>
    <lineage>
        <taxon>Bacteria</taxon>
        <taxon>Bacillati</taxon>
        <taxon>Actinomycetota</taxon>
        <taxon>Actinomycetes</taxon>
        <taxon>Mycobacteriales</taxon>
        <taxon>Corynebacteriaceae</taxon>
        <taxon>Corynebacterium</taxon>
    </lineage>
</organism>
<feature type="transmembrane region" description="Helical" evidence="2">
    <location>
        <begin position="246"/>
        <end position="271"/>
    </location>
</feature>
<evidence type="ECO:0000256" key="1">
    <source>
        <dbReference type="SAM" id="MobiDB-lite"/>
    </source>
</evidence>
<accession>A0A9D2QEX0</accession>
<comment type="caution">
    <text evidence="3">The sequence shown here is derived from an EMBL/GenBank/DDBJ whole genome shotgun (WGS) entry which is preliminary data.</text>
</comment>
<keyword evidence="2" id="KW-1133">Transmembrane helix</keyword>
<dbReference type="EMBL" id="DWVP01000003">
    <property type="protein sequence ID" value="HJC84257.1"/>
    <property type="molecule type" value="Genomic_DNA"/>
</dbReference>
<reference evidence="3" key="2">
    <citation type="submission" date="2021-04" db="EMBL/GenBank/DDBJ databases">
        <authorList>
            <person name="Gilroy R."/>
        </authorList>
    </citation>
    <scope>NUCLEOTIDE SEQUENCE</scope>
    <source>
        <strain evidence="3">ChiHjej13B12-4958</strain>
    </source>
</reference>
<sequence length="286" mass="29643">MSGYDLYTSLGLSRAEPPEQLAEQLDRRLSELRSNGFTDDTPQVSEVSAARAVLGDPAKRTEYDHALDAPGDDEPSIPSIIALAQRPTGPQWGVPAAGAPKNSAMDTLTDLLTPLYVAAAVGVLLLLSIGNFFFPWGTMEADGEAAPMNGFGVITAGGDAITRTLYLYIALLVIVLLIAGAVMLATSSAPKAGALLAAVGGGLLTIYSFIALVTKFGAADFFGVVGGSGSFMSDFGEEFETASIDAAVGIGSIFGLILGLLVLAVTVFYVIKGEGRILPARQPVQQ</sequence>
<dbReference type="AlphaFoldDB" id="A0A9D2QEX0"/>
<dbReference type="Proteomes" id="UP000823858">
    <property type="component" value="Unassembled WGS sequence"/>
</dbReference>